<dbReference type="Gene3D" id="1.10.10.10">
    <property type="entry name" value="Winged helix-like DNA-binding domain superfamily/Winged helix DNA-binding domain"/>
    <property type="match status" value="1"/>
</dbReference>
<gene>
    <name evidence="6" type="ORF">CHS0354_023110</name>
</gene>
<organism evidence="6 7">
    <name type="scientific">Potamilus streckersoni</name>
    <dbReference type="NCBI Taxonomy" id="2493646"/>
    <lineage>
        <taxon>Eukaryota</taxon>
        <taxon>Metazoa</taxon>
        <taxon>Spiralia</taxon>
        <taxon>Lophotrochozoa</taxon>
        <taxon>Mollusca</taxon>
        <taxon>Bivalvia</taxon>
        <taxon>Autobranchia</taxon>
        <taxon>Heteroconchia</taxon>
        <taxon>Palaeoheterodonta</taxon>
        <taxon>Unionida</taxon>
        <taxon>Unionoidea</taxon>
        <taxon>Unionidae</taxon>
        <taxon>Ambleminae</taxon>
        <taxon>Lampsilini</taxon>
        <taxon>Potamilus</taxon>
    </lineage>
</organism>
<dbReference type="EMBL" id="JAEAOA010001399">
    <property type="protein sequence ID" value="KAK3594194.1"/>
    <property type="molecule type" value="Genomic_DNA"/>
</dbReference>
<evidence type="ECO:0000256" key="2">
    <source>
        <dbReference type="SAM" id="Coils"/>
    </source>
</evidence>
<feature type="domain" description="DZIP3-like HEPN" evidence="5">
    <location>
        <begin position="553"/>
        <end position="656"/>
    </location>
</feature>
<feature type="domain" description="COR" evidence="4">
    <location>
        <begin position="156"/>
        <end position="322"/>
    </location>
</feature>
<keyword evidence="1" id="KW-0677">Repeat</keyword>
<dbReference type="Pfam" id="PF18738">
    <property type="entry name" value="HEPN_DZIP3"/>
    <property type="match status" value="1"/>
</dbReference>
<proteinExistence type="predicted"/>
<dbReference type="Proteomes" id="UP001195483">
    <property type="component" value="Unassembled WGS sequence"/>
</dbReference>
<accession>A0AAE0VY16</accession>
<evidence type="ECO:0000256" key="3">
    <source>
        <dbReference type="SAM" id="MobiDB-lite"/>
    </source>
</evidence>
<dbReference type="InterPro" id="IPR036388">
    <property type="entry name" value="WH-like_DNA-bd_sf"/>
</dbReference>
<dbReference type="InterPro" id="IPR032171">
    <property type="entry name" value="COR-A"/>
</dbReference>
<evidence type="ECO:0008006" key="8">
    <source>
        <dbReference type="Google" id="ProtNLM"/>
    </source>
</evidence>
<feature type="region of interest" description="Disordered" evidence="3">
    <location>
        <begin position="1"/>
        <end position="70"/>
    </location>
</feature>
<keyword evidence="2" id="KW-0175">Coiled coil</keyword>
<feature type="compositionally biased region" description="Polar residues" evidence="3">
    <location>
        <begin position="1"/>
        <end position="13"/>
    </location>
</feature>
<sequence>MDLKTKTITSETAEFTLPTTPTPTASAKKEHSKPSSVLGSVQKLFKTQKTKGTVESTTSSSMTGADFPTGAYQPKTQKKWKFWKRSKNKKEINNHEICERYFMDIRTYLSDKPTRFHLVNEDFAIDNTVVDSRLEDLKRKIVEVASQQSYWGEERPTRWIPLEQELMRLKASGIKVIPFTVLGDLNQAGAVPIATEELDLFLRFQHDIGTILYFSMEVLKDKIVLDPQWMIDALKTLITAEMFILRNTPAVSDKWFEFQKKGKLSHELIDAIWTKEKNPNLHDNKEHILLLMEKLNIIATPKSYIEDGSEIKVENYFLAPCMLMEKTPREVIFPDPQPDMECSSVLCYIFIGKFLPPPIFHRLLATCVSHWPIAKRKSENLIFCGCCVFKLDVHHKLTVFFKDYIIFARVTRIGTTEKTPSSQLCIEVREFITMTLTNVIGCLGQSLQFELSVQCPKYAGYSVDSMIPVADLQGNVEVSCDFHDNSHVIKSHDILKFWFQEEESSVAGSAAPLPAPATSDTDMFMRMAYLLVDVGSQVLRRLFHHHTVTPTCTLDQYLANNRNSINGLYNWKTLNQSQMDVMFPPSGSTDLENYDITLLSALFTHIVRPSKKEKKLIMFLKKDRNEIYAHASSCKMNITEYQACWISVTSTLISLSKLCGDPNFETQIMSEIQRIQVTAVPSGSYLNILNTWFNRIESVEDELQDLKLRFEAMEGSFTRL</sequence>
<dbReference type="Pfam" id="PF16095">
    <property type="entry name" value="COR-A"/>
    <property type="match status" value="1"/>
</dbReference>
<dbReference type="AlphaFoldDB" id="A0AAE0VY16"/>
<keyword evidence="7" id="KW-1185">Reference proteome</keyword>
<evidence type="ECO:0000313" key="6">
    <source>
        <dbReference type="EMBL" id="KAK3594194.1"/>
    </source>
</evidence>
<reference evidence="6" key="3">
    <citation type="submission" date="2023-05" db="EMBL/GenBank/DDBJ databases">
        <authorList>
            <person name="Smith C.H."/>
        </authorList>
    </citation>
    <scope>NUCLEOTIDE SEQUENCE</scope>
    <source>
        <strain evidence="6">CHS0354</strain>
        <tissue evidence="6">Mantle</tissue>
    </source>
</reference>
<protein>
    <recommendedName>
        <fullName evidence="8">C-terminal of Roc (COR) domain-containing protein</fullName>
    </recommendedName>
</protein>
<name>A0AAE0VY16_9BIVA</name>
<feature type="compositionally biased region" description="Polar residues" evidence="3">
    <location>
        <begin position="34"/>
        <end position="63"/>
    </location>
</feature>
<evidence type="ECO:0000313" key="7">
    <source>
        <dbReference type="Proteomes" id="UP001195483"/>
    </source>
</evidence>
<evidence type="ECO:0000256" key="1">
    <source>
        <dbReference type="ARBA" id="ARBA00022737"/>
    </source>
</evidence>
<evidence type="ECO:0000259" key="5">
    <source>
        <dbReference type="Pfam" id="PF18738"/>
    </source>
</evidence>
<evidence type="ECO:0000259" key="4">
    <source>
        <dbReference type="Pfam" id="PF16095"/>
    </source>
</evidence>
<feature type="coiled-coil region" evidence="2">
    <location>
        <begin position="689"/>
        <end position="716"/>
    </location>
</feature>
<reference evidence="6" key="1">
    <citation type="journal article" date="2021" name="Genome Biol. Evol.">
        <title>A High-Quality Reference Genome for a Parasitic Bivalve with Doubly Uniparental Inheritance (Bivalvia: Unionida).</title>
        <authorList>
            <person name="Smith C.H."/>
        </authorList>
    </citation>
    <scope>NUCLEOTIDE SEQUENCE</scope>
    <source>
        <strain evidence="6">CHS0354</strain>
    </source>
</reference>
<comment type="caution">
    <text evidence="6">The sequence shown here is derived from an EMBL/GenBank/DDBJ whole genome shotgun (WGS) entry which is preliminary data.</text>
</comment>
<dbReference type="InterPro" id="IPR041249">
    <property type="entry name" value="HEPN_DZIP3"/>
</dbReference>
<reference evidence="6" key="2">
    <citation type="journal article" date="2021" name="Genome Biol. Evol.">
        <title>Developing a high-quality reference genome for a parasitic bivalve with doubly uniparental inheritance (Bivalvia: Unionida).</title>
        <authorList>
            <person name="Smith C.H."/>
        </authorList>
    </citation>
    <scope>NUCLEOTIDE SEQUENCE</scope>
    <source>
        <strain evidence="6">CHS0354</strain>
        <tissue evidence="6">Mantle</tissue>
    </source>
</reference>